<dbReference type="KEGG" id="cpb:Cphamn1_2105"/>
<dbReference type="InterPro" id="IPR013328">
    <property type="entry name" value="6PGD_dom2"/>
</dbReference>
<dbReference type="Gene3D" id="1.10.1040.10">
    <property type="entry name" value="N-(1-d-carboxylethyl)-l-norvaline Dehydrogenase, domain 2"/>
    <property type="match status" value="1"/>
</dbReference>
<evidence type="ECO:0000259" key="5">
    <source>
        <dbReference type="SMART" id="SM01350"/>
    </source>
</evidence>
<dbReference type="InterPro" id="IPR006114">
    <property type="entry name" value="6PGDH_C"/>
</dbReference>
<name>B3EN25_CHLPB</name>
<comment type="similarity">
    <text evidence="2">Belongs to the 6-phosphogluconate dehydrogenase family.</text>
</comment>
<evidence type="ECO:0000256" key="4">
    <source>
        <dbReference type="ARBA" id="ARBA00023064"/>
    </source>
</evidence>
<dbReference type="InterPro" id="IPR004849">
    <property type="entry name" value="6DGDH_YqeC"/>
</dbReference>
<accession>B3EN25</accession>
<dbReference type="PROSITE" id="PS00895">
    <property type="entry name" value="3_HYDROXYISOBUT_DH"/>
    <property type="match status" value="1"/>
</dbReference>
<dbReference type="Pfam" id="PF03446">
    <property type="entry name" value="NAD_binding_2"/>
    <property type="match status" value="1"/>
</dbReference>
<dbReference type="OrthoDB" id="9804542at2"/>
<evidence type="ECO:0000313" key="6">
    <source>
        <dbReference type="EMBL" id="ACE05014.1"/>
    </source>
</evidence>
<dbReference type="GO" id="GO:0006098">
    <property type="term" value="P:pentose-phosphate shunt"/>
    <property type="evidence" value="ECO:0007669"/>
    <property type="project" value="InterPro"/>
</dbReference>
<dbReference type="GO" id="GO:0016054">
    <property type="term" value="P:organic acid catabolic process"/>
    <property type="evidence" value="ECO:0007669"/>
    <property type="project" value="UniProtKB-ARBA"/>
</dbReference>
<dbReference type="InterPro" id="IPR008927">
    <property type="entry name" value="6-PGluconate_DH-like_C_sf"/>
</dbReference>
<dbReference type="eggNOG" id="COG1023">
    <property type="taxonomic scope" value="Bacteria"/>
</dbReference>
<comment type="pathway">
    <text evidence="1">Carbohydrate degradation; pentose phosphate pathway.</text>
</comment>
<dbReference type="GO" id="GO:0050661">
    <property type="term" value="F:NADP binding"/>
    <property type="evidence" value="ECO:0007669"/>
    <property type="project" value="InterPro"/>
</dbReference>
<dbReference type="PANTHER" id="PTHR11811">
    <property type="entry name" value="6-PHOSPHOGLUCONATE DEHYDROGENASE"/>
    <property type="match status" value="1"/>
</dbReference>
<gene>
    <name evidence="6" type="ordered locus">Cphamn1_2105</name>
</gene>
<dbReference type="NCBIfam" id="TIGR00872">
    <property type="entry name" value="gnd_rel"/>
    <property type="match status" value="1"/>
</dbReference>
<dbReference type="AlphaFoldDB" id="B3EN25"/>
<evidence type="ECO:0000256" key="1">
    <source>
        <dbReference type="ARBA" id="ARBA00004959"/>
    </source>
</evidence>
<proteinExistence type="inferred from homology"/>
<dbReference type="HOGENOM" id="CLU_024540_0_0_10"/>
<dbReference type="GO" id="GO:0004616">
    <property type="term" value="F:phosphogluconate dehydrogenase (decarboxylating) activity"/>
    <property type="evidence" value="ECO:0007669"/>
    <property type="project" value="InterPro"/>
</dbReference>
<evidence type="ECO:0000256" key="2">
    <source>
        <dbReference type="ARBA" id="ARBA00008419"/>
    </source>
</evidence>
<dbReference type="InterPro" id="IPR006183">
    <property type="entry name" value="Pgluconate_DH"/>
</dbReference>
<dbReference type="InterPro" id="IPR006184">
    <property type="entry name" value="6PGdom_BS"/>
</dbReference>
<dbReference type="Gene3D" id="3.40.50.720">
    <property type="entry name" value="NAD(P)-binding Rossmann-like Domain"/>
    <property type="match status" value="1"/>
</dbReference>
<dbReference type="NCBIfam" id="NF007161">
    <property type="entry name" value="PRK09599.1"/>
    <property type="match status" value="1"/>
</dbReference>
<feature type="domain" description="6-phosphogluconate dehydrogenase C-terminal" evidence="5">
    <location>
        <begin position="167"/>
        <end position="301"/>
    </location>
</feature>
<dbReference type="Pfam" id="PF00393">
    <property type="entry name" value="6PGD"/>
    <property type="match status" value="1"/>
</dbReference>
<dbReference type="InterPro" id="IPR006115">
    <property type="entry name" value="6PGDH_NADP-bd"/>
</dbReference>
<dbReference type="SUPFAM" id="SSF48179">
    <property type="entry name" value="6-phosphogluconate dehydrogenase C-terminal domain-like"/>
    <property type="match status" value="1"/>
</dbReference>
<organism evidence="6">
    <name type="scientific">Chlorobium phaeobacteroides (strain BS1)</name>
    <dbReference type="NCBI Taxonomy" id="331678"/>
    <lineage>
        <taxon>Bacteria</taxon>
        <taxon>Pseudomonadati</taxon>
        <taxon>Chlorobiota</taxon>
        <taxon>Chlorobiia</taxon>
        <taxon>Chlorobiales</taxon>
        <taxon>Chlorobiaceae</taxon>
        <taxon>Chlorobium/Pelodictyon group</taxon>
        <taxon>Chlorobium</taxon>
    </lineage>
</organism>
<dbReference type="InterPro" id="IPR036291">
    <property type="entry name" value="NAD(P)-bd_dom_sf"/>
</dbReference>
<dbReference type="PROSITE" id="PS00461">
    <property type="entry name" value="6PGD"/>
    <property type="match status" value="1"/>
</dbReference>
<dbReference type="STRING" id="331678.Cphamn1_2105"/>
<dbReference type="SUPFAM" id="SSF51735">
    <property type="entry name" value="NAD(P)-binding Rossmann-fold domains"/>
    <property type="match status" value="1"/>
</dbReference>
<keyword evidence="3" id="KW-0560">Oxidoreductase</keyword>
<evidence type="ECO:0000256" key="3">
    <source>
        <dbReference type="ARBA" id="ARBA00023002"/>
    </source>
</evidence>
<keyword evidence="4" id="KW-0311">Gluconate utilization</keyword>
<dbReference type="SMART" id="SM01350">
    <property type="entry name" value="6PGD"/>
    <property type="match status" value="1"/>
</dbReference>
<reference evidence="6" key="1">
    <citation type="submission" date="2008-06" db="EMBL/GenBank/DDBJ databases">
        <title>Complete sequence of Chlorobium phaeobacteroides BS1.</title>
        <authorList>
            <consortium name="US DOE Joint Genome Institute"/>
            <person name="Lucas S."/>
            <person name="Copeland A."/>
            <person name="Lapidus A."/>
            <person name="Glavina del Rio T."/>
            <person name="Dalin E."/>
            <person name="Tice H."/>
            <person name="Bruce D."/>
            <person name="Goodwin L."/>
            <person name="Pitluck S."/>
            <person name="Schmutz J."/>
            <person name="Larimer F."/>
            <person name="Land M."/>
            <person name="Hauser L."/>
            <person name="Kyrpides N."/>
            <person name="Ovchinnikova G."/>
            <person name="Li T."/>
            <person name="Liu Z."/>
            <person name="Zhao F."/>
            <person name="Overmann J."/>
            <person name="Bryant D.A."/>
            <person name="Richardson P."/>
        </authorList>
    </citation>
    <scope>NUCLEOTIDE SEQUENCE [LARGE SCALE GENOMIC DNA]</scope>
    <source>
        <strain evidence="6">BS1</strain>
    </source>
</reference>
<dbReference type="InterPro" id="IPR002204">
    <property type="entry name" value="3-OH-isobutyrate_DH-rel_CS"/>
</dbReference>
<dbReference type="EMBL" id="CP001101">
    <property type="protein sequence ID" value="ACE05014.1"/>
    <property type="molecule type" value="Genomic_DNA"/>
</dbReference>
<protein>
    <submittedName>
        <fullName evidence="6">6-phosphogluconate dehydrogenase, decarboxylating</fullName>
    </submittedName>
</protein>
<dbReference type="GO" id="GO:0019521">
    <property type="term" value="P:D-gluconate metabolic process"/>
    <property type="evidence" value="ECO:0007669"/>
    <property type="project" value="UniProtKB-KW"/>
</dbReference>
<sequence length="304" mass="32776">MKLGFIGLGKMGANMVENLLDHEHEVVVYDLSREQVDRLAGRGAEPSNSLDELVAGLSHPRIIWLMVPSGAPVDATLDSLVISLEPGDIVIDGGNSNFHDTVRRGGALAEKGIHFMDVGTSGGLEGARSGACMMIGGNPEVYASLEPVFKDLCVSGGYGYMGGAGAGHFTKMVHNGVEYGMMQAIGEGFDILENSEYSFDHHEVARVWANGSVIRGWLMDLVARAFERDGHLNYLSGIIADSGEGKWTVETALDEGVSIPVIAGALFRRYRSRSQENFSDKVVAALRDEFGGHGYTQKSRLQKK</sequence>
<dbReference type="PRINTS" id="PR00076">
    <property type="entry name" value="6PGDHDRGNASE"/>
</dbReference>